<dbReference type="AlphaFoldDB" id="Q6AG03"/>
<dbReference type="Proteomes" id="UP000001306">
    <property type="component" value="Chromosome"/>
</dbReference>
<organism evidence="1 2">
    <name type="scientific">Leifsonia xyli subsp. xyli (strain CTCB07)</name>
    <dbReference type="NCBI Taxonomy" id="281090"/>
    <lineage>
        <taxon>Bacteria</taxon>
        <taxon>Bacillati</taxon>
        <taxon>Actinomycetota</taxon>
        <taxon>Actinomycetes</taxon>
        <taxon>Micrococcales</taxon>
        <taxon>Microbacteriaceae</taxon>
        <taxon>Leifsonia</taxon>
    </lineage>
</organism>
<proteinExistence type="predicted"/>
<gene>
    <name evidence="1" type="ordered locus">Lxx07780</name>
</gene>
<name>Q6AG03_LEIXX</name>
<evidence type="ECO:0000313" key="2">
    <source>
        <dbReference type="Proteomes" id="UP000001306"/>
    </source>
</evidence>
<accession>Q6AG03</accession>
<protein>
    <submittedName>
        <fullName evidence="1">Uncharacterized protein</fullName>
    </submittedName>
</protein>
<evidence type="ECO:0000313" key="1">
    <source>
        <dbReference type="EMBL" id="AAT88692.1"/>
    </source>
</evidence>
<dbReference type="HOGENOM" id="CLU_2844502_0_0_11"/>
<reference evidence="1 2" key="1">
    <citation type="journal article" date="2004" name="Mol. Plant Microbe Interact.">
        <title>The genome sequence of the Gram-positive sugarcane pathogen Leifsonia xyli subsp. xyli.</title>
        <authorList>
            <person name="Monteiro-Vitorello C.B."/>
            <person name="Camargo L.E.A."/>
            <person name="Van Sluys M.A."/>
            <person name="Kitajima J.P."/>
            <person name="Truffi D."/>
            <person name="do Amaral A.M."/>
            <person name="Harakava R."/>
            <person name="de Oliveira J.C.F."/>
            <person name="Wood D."/>
            <person name="de Oliveira M.C."/>
            <person name="Miyaki C.Y."/>
            <person name="Takita M.A."/>
            <person name="da Silva A.C.R."/>
            <person name="Furlan L.R."/>
            <person name="Carraro D.M."/>
            <person name="Camarotte G."/>
            <person name="Almeida N.F. Jr."/>
            <person name="Carrer H."/>
            <person name="Coutinho L.L."/>
            <person name="El-Dorry H.A."/>
            <person name="Ferro M.I.T."/>
            <person name="Gagliardi P.R."/>
            <person name="Giglioti E."/>
            <person name="Goldman M.H.S."/>
            <person name="Goldman G.H."/>
            <person name="Kimura E.T."/>
            <person name="Ferro E.S."/>
            <person name="Kuramae E.E."/>
            <person name="Lemos E.G.M."/>
            <person name="Lemos M.V.F."/>
            <person name="Mauro S.M.Z."/>
            <person name="Machado M.A."/>
            <person name="Marino C.L."/>
            <person name="Menck C.F."/>
            <person name="Nunes L.R."/>
            <person name="Oliveira R.C."/>
            <person name="Pereira G.G."/>
            <person name="Siqueira W."/>
            <person name="de Souza A.A."/>
            <person name="Tsai S.M."/>
            <person name="Zanca A.S."/>
            <person name="Simpson A.J.G."/>
            <person name="Brumbley S.M."/>
            <person name="Setubal J.C."/>
        </authorList>
    </citation>
    <scope>NUCLEOTIDE SEQUENCE [LARGE SCALE GENOMIC DNA]</scope>
    <source>
        <strain evidence="1 2">CTCB07</strain>
    </source>
</reference>
<dbReference type="KEGG" id="lxx:Lxx07780"/>
<dbReference type="EMBL" id="AE016822">
    <property type="protein sequence ID" value="AAT88692.1"/>
    <property type="molecule type" value="Genomic_DNA"/>
</dbReference>
<sequence>MRGWQIAVVALTGTLVAVGAGLAAIVPSQGFHCWYLCHAVFLLPVFGDGRSVIVGARAWSARIVL</sequence>
<keyword evidence="2" id="KW-1185">Reference proteome</keyword>